<protein>
    <submittedName>
        <fullName evidence="3">Uncharacterized protein</fullName>
    </submittedName>
</protein>
<organism evidence="3 4">
    <name type="scientific">Vanrija pseudolonga</name>
    <dbReference type="NCBI Taxonomy" id="143232"/>
    <lineage>
        <taxon>Eukaryota</taxon>
        <taxon>Fungi</taxon>
        <taxon>Dikarya</taxon>
        <taxon>Basidiomycota</taxon>
        <taxon>Agaricomycotina</taxon>
        <taxon>Tremellomycetes</taxon>
        <taxon>Trichosporonales</taxon>
        <taxon>Trichosporonaceae</taxon>
        <taxon>Vanrija</taxon>
    </lineage>
</organism>
<feature type="compositionally biased region" description="Basic and acidic residues" evidence="1">
    <location>
        <begin position="592"/>
        <end position="602"/>
    </location>
</feature>
<reference evidence="3" key="1">
    <citation type="submission" date="2023-10" db="EMBL/GenBank/DDBJ databases">
        <authorList>
            <person name="Noh H."/>
        </authorList>
    </citation>
    <scope>NUCLEOTIDE SEQUENCE</scope>
    <source>
        <strain evidence="3">DUCC4014</strain>
    </source>
</reference>
<keyword evidence="4" id="KW-1185">Reference proteome</keyword>
<accession>A0AAF0Y0V3</accession>
<keyword evidence="2" id="KW-0472">Membrane</keyword>
<feature type="compositionally biased region" description="Low complexity" evidence="1">
    <location>
        <begin position="71"/>
        <end position="124"/>
    </location>
</feature>
<keyword evidence="2" id="KW-0812">Transmembrane</keyword>
<feature type="region of interest" description="Disordered" evidence="1">
    <location>
        <begin position="438"/>
        <end position="602"/>
    </location>
</feature>
<feature type="compositionally biased region" description="Low complexity" evidence="1">
    <location>
        <begin position="313"/>
        <end position="326"/>
    </location>
</feature>
<name>A0AAF0Y0V3_9TREE</name>
<dbReference type="RefSeq" id="XP_062623862.1">
    <property type="nucleotide sequence ID" value="XM_062767878.1"/>
</dbReference>
<feature type="compositionally biased region" description="Polar residues" evidence="1">
    <location>
        <begin position="340"/>
        <end position="353"/>
    </location>
</feature>
<feature type="compositionally biased region" description="Low complexity" evidence="1">
    <location>
        <begin position="137"/>
        <end position="174"/>
    </location>
</feature>
<proteinExistence type="predicted"/>
<evidence type="ECO:0000313" key="3">
    <source>
        <dbReference type="EMBL" id="WOO77830.1"/>
    </source>
</evidence>
<evidence type="ECO:0000313" key="4">
    <source>
        <dbReference type="Proteomes" id="UP000827549"/>
    </source>
</evidence>
<feature type="transmembrane region" description="Helical" evidence="2">
    <location>
        <begin position="181"/>
        <end position="203"/>
    </location>
</feature>
<dbReference type="Proteomes" id="UP000827549">
    <property type="component" value="Chromosome 1"/>
</dbReference>
<sequence>MLIDIQMLPRGLPKDKRLTPDEVASYQSSLRAAAQKTQPAPTPAGNSGKAGEPGAPVAGTPLQQPAPAPTTAPARQPPVAISASAAPSSGTPVAQSSVTPSTTQAVATPTTTTTTTPKVPTVQTYAPPPSSANNVKTITQSQSTTSRSSTTLSSPSSSASSSASAAAANNGSSSGMSGGTIAGIVIGLLVGFVILGALAGWIYRKYKSRNYKQNNPWAKMDNDDITPFPRHSDRDFEKNSDEDFYGGAPAAAIGSNRALALARQNGFYADGTPRPNTEYNSPGMAGYGAGRNYGPYPDVAPVAAAYGVDANRVPSGPQYPQQQYGQLIDHGSPFDDEYAHQQQYSNTSPNSGPRQLVGPGAHYQAPGPAPVPLGRPDAPETYDEIAAAEMYADDRYADDELAAPRGMVPYAEGDPYSPRTAASPGEWAGVPTRGSQISYASPLPEPVSLPSPAPAPLPTLRPMSPLMPIDASAPAHPPSDEEQETRRMYQEVASAAGIEQVMSPTSGLASPAPVRLPTSAPSPPFHAPYQHGQPLSPLREVPTPMSERTALPSLSPHDGLDRNQPGRTGRPLPSTPSMLIADSPSGAPSRLPTHDEDAYGGI</sequence>
<evidence type="ECO:0000256" key="2">
    <source>
        <dbReference type="SAM" id="Phobius"/>
    </source>
</evidence>
<feature type="region of interest" description="Disordered" evidence="1">
    <location>
        <begin position="313"/>
        <end position="371"/>
    </location>
</feature>
<dbReference type="EMBL" id="CP086714">
    <property type="protein sequence ID" value="WOO77830.1"/>
    <property type="molecule type" value="Genomic_DNA"/>
</dbReference>
<feature type="compositionally biased region" description="Pro residues" evidence="1">
    <location>
        <begin position="443"/>
        <end position="459"/>
    </location>
</feature>
<evidence type="ECO:0000256" key="1">
    <source>
        <dbReference type="SAM" id="MobiDB-lite"/>
    </source>
</evidence>
<dbReference type="AlphaFoldDB" id="A0AAF0Y0V3"/>
<dbReference type="GeneID" id="87804643"/>
<keyword evidence="2" id="KW-1133">Transmembrane helix</keyword>
<dbReference type="CDD" id="cd12087">
    <property type="entry name" value="TM_EGFR-like"/>
    <property type="match status" value="1"/>
</dbReference>
<gene>
    <name evidence="3" type="ORF">LOC62_01G001387</name>
</gene>
<feature type="region of interest" description="Disordered" evidence="1">
    <location>
        <begin position="1"/>
        <end position="174"/>
    </location>
</feature>